<feature type="transmembrane region" description="Helical" evidence="1">
    <location>
        <begin position="45"/>
        <end position="61"/>
    </location>
</feature>
<evidence type="ECO:0000313" key="2">
    <source>
        <dbReference type="EMBL" id="QJB01772.1"/>
    </source>
</evidence>
<name>A0A6M3MAB1_9ZZZZ</name>
<feature type="transmembrane region" description="Helical" evidence="1">
    <location>
        <begin position="21"/>
        <end position="39"/>
    </location>
</feature>
<keyword evidence="1" id="KW-0472">Membrane</keyword>
<reference evidence="2" key="1">
    <citation type="submission" date="2020-03" db="EMBL/GenBank/DDBJ databases">
        <title>The deep terrestrial virosphere.</title>
        <authorList>
            <person name="Holmfeldt K."/>
            <person name="Nilsson E."/>
            <person name="Simone D."/>
            <person name="Lopez-Fernandez M."/>
            <person name="Wu X."/>
            <person name="de Brujin I."/>
            <person name="Lundin D."/>
            <person name="Andersson A."/>
            <person name="Bertilsson S."/>
            <person name="Dopson M."/>
        </authorList>
    </citation>
    <scope>NUCLEOTIDE SEQUENCE</scope>
    <source>
        <strain evidence="2">MM171B02023</strain>
    </source>
</reference>
<proteinExistence type="predicted"/>
<evidence type="ECO:0000256" key="1">
    <source>
        <dbReference type="SAM" id="Phobius"/>
    </source>
</evidence>
<dbReference type="AlphaFoldDB" id="A0A6M3MAB1"/>
<accession>A0A6M3MAB1</accession>
<protein>
    <submittedName>
        <fullName evidence="2">Uncharacterized protein</fullName>
    </submittedName>
</protein>
<dbReference type="EMBL" id="MT143732">
    <property type="protein sequence ID" value="QJB01772.1"/>
    <property type="molecule type" value="Genomic_DNA"/>
</dbReference>
<keyword evidence="1" id="KW-1133">Transmembrane helix</keyword>
<keyword evidence="1" id="KW-0812">Transmembrane</keyword>
<gene>
    <name evidence="2" type="ORF">MM171B02023_0005</name>
</gene>
<organism evidence="2">
    <name type="scientific">viral metagenome</name>
    <dbReference type="NCBI Taxonomy" id="1070528"/>
    <lineage>
        <taxon>unclassified sequences</taxon>
        <taxon>metagenomes</taxon>
        <taxon>organismal metagenomes</taxon>
    </lineage>
</organism>
<sequence length="63" mass="6983">MIVMFSWMAVIWERVAKNWKTSSAAIVAAAAIVIPYFGFDVTSQELAIVIVGFQAFVLLFAKD</sequence>